<feature type="region of interest" description="Disordered" evidence="9">
    <location>
        <begin position="464"/>
        <end position="490"/>
    </location>
</feature>
<keyword evidence="4" id="KW-0677">Repeat</keyword>
<dbReference type="EMBL" id="FAOZ01000001">
    <property type="protein sequence ID" value="CUU53575.1"/>
    <property type="molecule type" value="Genomic_DNA"/>
</dbReference>
<keyword evidence="12" id="KW-1185">Reference proteome</keyword>
<feature type="region of interest" description="Disordered" evidence="9">
    <location>
        <begin position="226"/>
        <end position="330"/>
    </location>
</feature>
<organism evidence="11 12">
    <name type="scientific">Parafrankia irregularis</name>
    <dbReference type="NCBI Taxonomy" id="795642"/>
    <lineage>
        <taxon>Bacteria</taxon>
        <taxon>Bacillati</taxon>
        <taxon>Actinomycetota</taxon>
        <taxon>Actinomycetes</taxon>
        <taxon>Frankiales</taxon>
        <taxon>Frankiaceae</taxon>
        <taxon>Parafrankia</taxon>
    </lineage>
</organism>
<feature type="compositionally biased region" description="Polar residues" evidence="9">
    <location>
        <begin position="271"/>
        <end position="284"/>
    </location>
</feature>
<protein>
    <recommendedName>
        <fullName evidence="1">non-specific serine/threonine protein kinase</fullName>
        <ecNumber evidence="1">2.7.11.1</ecNumber>
    </recommendedName>
</protein>
<dbReference type="Gene3D" id="2.130.10.10">
    <property type="entry name" value="YVTN repeat-like/Quinoprotein amine dehydrogenase"/>
    <property type="match status" value="2"/>
</dbReference>
<dbReference type="PANTHER" id="PTHR43671">
    <property type="entry name" value="SERINE/THREONINE-PROTEIN KINASE NEK"/>
    <property type="match status" value="1"/>
</dbReference>
<dbReference type="InterPro" id="IPR036322">
    <property type="entry name" value="WD40_repeat_dom_sf"/>
</dbReference>
<dbReference type="Gene3D" id="3.30.200.20">
    <property type="entry name" value="Phosphorylase Kinase, domain 1"/>
    <property type="match status" value="1"/>
</dbReference>
<dbReference type="InterPro" id="IPR000719">
    <property type="entry name" value="Prot_kinase_dom"/>
</dbReference>
<keyword evidence="5" id="KW-0547">Nucleotide-binding</keyword>
<evidence type="ECO:0000256" key="9">
    <source>
        <dbReference type="SAM" id="MobiDB-lite"/>
    </source>
</evidence>
<dbReference type="SUPFAM" id="SSF56112">
    <property type="entry name" value="Protein kinase-like (PK-like)"/>
    <property type="match status" value="1"/>
</dbReference>
<feature type="repeat" description="WD" evidence="8">
    <location>
        <begin position="541"/>
        <end position="575"/>
    </location>
</feature>
<dbReference type="PANTHER" id="PTHR43671:SF13">
    <property type="entry name" value="SERINE_THREONINE-PROTEIN KINASE NEK2"/>
    <property type="match status" value="1"/>
</dbReference>
<dbReference type="InterPro" id="IPR001680">
    <property type="entry name" value="WD40_rpt"/>
</dbReference>
<keyword evidence="6 11" id="KW-0418">Kinase</keyword>
<name>A0A0S4QDT6_9ACTN</name>
<evidence type="ECO:0000256" key="4">
    <source>
        <dbReference type="ARBA" id="ARBA00022737"/>
    </source>
</evidence>
<dbReference type="Pfam" id="PF00400">
    <property type="entry name" value="WD40"/>
    <property type="match status" value="3"/>
</dbReference>
<dbReference type="PROSITE" id="PS00678">
    <property type="entry name" value="WD_REPEATS_1"/>
    <property type="match status" value="1"/>
</dbReference>
<dbReference type="GO" id="GO:0005524">
    <property type="term" value="F:ATP binding"/>
    <property type="evidence" value="ECO:0007669"/>
    <property type="project" value="UniProtKB-KW"/>
</dbReference>
<reference evidence="12" key="1">
    <citation type="submission" date="2015-11" db="EMBL/GenBank/DDBJ databases">
        <authorList>
            <person name="Varghese N."/>
        </authorList>
    </citation>
    <scope>NUCLEOTIDE SEQUENCE [LARGE SCALE GENOMIC DNA]</scope>
    <source>
        <strain evidence="12">DSM 45899</strain>
    </source>
</reference>
<dbReference type="SUPFAM" id="SSF50978">
    <property type="entry name" value="WD40 repeat-like"/>
    <property type="match status" value="1"/>
</dbReference>
<dbReference type="PROSITE" id="PS50294">
    <property type="entry name" value="WD_REPEATS_REGION"/>
    <property type="match status" value="2"/>
</dbReference>
<dbReference type="InterPro" id="IPR008266">
    <property type="entry name" value="Tyr_kinase_AS"/>
</dbReference>
<dbReference type="SMART" id="SM00320">
    <property type="entry name" value="WD40"/>
    <property type="match status" value="4"/>
</dbReference>
<evidence type="ECO:0000313" key="11">
    <source>
        <dbReference type="EMBL" id="CUU53575.1"/>
    </source>
</evidence>
<feature type="repeat" description="WD" evidence="8">
    <location>
        <begin position="433"/>
        <end position="458"/>
    </location>
</feature>
<feature type="repeat" description="WD" evidence="8">
    <location>
        <begin position="586"/>
        <end position="627"/>
    </location>
</feature>
<evidence type="ECO:0000256" key="2">
    <source>
        <dbReference type="ARBA" id="ARBA00022574"/>
    </source>
</evidence>
<dbReference type="InterPro" id="IPR019775">
    <property type="entry name" value="WD40_repeat_CS"/>
</dbReference>
<feature type="compositionally biased region" description="Low complexity" evidence="9">
    <location>
        <begin position="473"/>
        <end position="486"/>
    </location>
</feature>
<evidence type="ECO:0000256" key="1">
    <source>
        <dbReference type="ARBA" id="ARBA00012513"/>
    </source>
</evidence>
<feature type="domain" description="Protein kinase" evidence="10">
    <location>
        <begin position="1"/>
        <end position="240"/>
    </location>
</feature>
<evidence type="ECO:0000256" key="8">
    <source>
        <dbReference type="PROSITE-ProRule" id="PRU00221"/>
    </source>
</evidence>
<keyword evidence="11" id="KW-0723">Serine/threonine-protein kinase</keyword>
<evidence type="ECO:0000256" key="7">
    <source>
        <dbReference type="ARBA" id="ARBA00022840"/>
    </source>
</evidence>
<dbReference type="Pfam" id="PF00069">
    <property type="entry name" value="Pkinase"/>
    <property type="match status" value="1"/>
</dbReference>
<dbReference type="EC" id="2.7.11.1" evidence="1"/>
<dbReference type="PROSITE" id="PS50082">
    <property type="entry name" value="WD_REPEATS_2"/>
    <property type="match status" value="4"/>
</dbReference>
<keyword evidence="2 8" id="KW-0853">WD repeat</keyword>
<evidence type="ECO:0000313" key="12">
    <source>
        <dbReference type="Proteomes" id="UP000198802"/>
    </source>
</evidence>
<dbReference type="GO" id="GO:0004674">
    <property type="term" value="F:protein serine/threonine kinase activity"/>
    <property type="evidence" value="ECO:0007669"/>
    <property type="project" value="UniProtKB-KW"/>
</dbReference>
<dbReference type="RefSeq" id="WP_242666001.1">
    <property type="nucleotide sequence ID" value="NZ_FAOZ01000001.1"/>
</dbReference>
<dbReference type="Gene3D" id="1.10.510.10">
    <property type="entry name" value="Transferase(Phosphotransferase) domain 1"/>
    <property type="match status" value="1"/>
</dbReference>
<dbReference type="Proteomes" id="UP000198802">
    <property type="component" value="Unassembled WGS sequence"/>
</dbReference>
<dbReference type="PROSITE" id="PS00109">
    <property type="entry name" value="PROTEIN_KINASE_TYR"/>
    <property type="match status" value="1"/>
</dbReference>
<sequence>MGAVYLAAAPGGQWVAIKVIRPELAQRPEFRARFRREAENARRVRRFATAAVLDAGTEGPSPYLVTEFVEGPTLARRVSTRGPLGHGDLEHLALSVATALGAIHAAGIVHRDLTPANVLLSPVGPKVIDFGLARAQLNTTTVSQQIGRVVGTPGYMAPEQILDEPITPAADVFAWGGVVIYAGTGRPPFGSGPTDAVLYRIVHEPPRLDGLPDELRGLVELALSRDPGARPSAEELREQLAGTGGVTAAPVPRSRPRGTGARRWQRRGRPEQTTTAVSPGPTSRQPEREEPVTVVTPAPAPAPPPAVPPRVSAPAPAPAQHQRPGRSRRTPLLVGTAVAGAVLVTAVGTTLTVTGGQRHTGVQATTADSAAISRELASRSDLARASDAVLAGRLALAAYQLSPTPEAGTAVIASFAARTALTTRAAGPGAVDVALSRSGERLVEAGADNRIRVWDLRSWLSPTATPAEPPAPASAIVASSPTASSPPTAPVLPAPLDLGAQGALAVAMRPDGAWVGWATADGLGHLVGTDLGSTQAAAGTLTGNISPIERITFSSDGTLLATVTRDGSVGVWDVSQPARPLILSRLTDHSAPVTDAALRPDGAVLATAGIDQKVQVWSLADRRRPALLAELTGHLGAVDATEFSADGRTLASVSGDDATLRRWDLSDPAHPRVLDSRRVTASGSLTDVVVGIHGSTATAADDGSAVVWSAPGPGGATDLVRLATGTTGQSRIVTDGPGTTFAIAGGGRGPVVFTVDPLRLTWLACAQGLGPDRRWWSREIADVPFEDPCRR</sequence>
<evidence type="ECO:0000256" key="3">
    <source>
        <dbReference type="ARBA" id="ARBA00022679"/>
    </source>
</evidence>
<dbReference type="AlphaFoldDB" id="A0A0S4QDT6"/>
<dbReference type="InterPro" id="IPR050660">
    <property type="entry name" value="NEK_Ser/Thr_kinase"/>
</dbReference>
<dbReference type="InterPro" id="IPR015943">
    <property type="entry name" value="WD40/YVTN_repeat-like_dom_sf"/>
</dbReference>
<evidence type="ECO:0000259" key="10">
    <source>
        <dbReference type="PROSITE" id="PS50011"/>
    </source>
</evidence>
<feature type="compositionally biased region" description="Pro residues" evidence="9">
    <location>
        <begin position="298"/>
        <end position="308"/>
    </location>
</feature>
<dbReference type="CDD" id="cd14014">
    <property type="entry name" value="STKc_PknB_like"/>
    <property type="match status" value="1"/>
</dbReference>
<evidence type="ECO:0000256" key="6">
    <source>
        <dbReference type="ARBA" id="ARBA00022777"/>
    </source>
</evidence>
<gene>
    <name evidence="11" type="ORF">Ga0074812_10173</name>
</gene>
<evidence type="ECO:0000256" key="5">
    <source>
        <dbReference type="ARBA" id="ARBA00022741"/>
    </source>
</evidence>
<keyword evidence="3" id="KW-0808">Transferase</keyword>
<keyword evidence="7" id="KW-0067">ATP-binding</keyword>
<proteinExistence type="predicted"/>
<dbReference type="PROSITE" id="PS50011">
    <property type="entry name" value="PROTEIN_KINASE_DOM"/>
    <property type="match status" value="1"/>
</dbReference>
<dbReference type="InterPro" id="IPR011009">
    <property type="entry name" value="Kinase-like_dom_sf"/>
</dbReference>
<accession>A0A0S4QDT6</accession>
<feature type="repeat" description="WD" evidence="8">
    <location>
        <begin position="631"/>
        <end position="673"/>
    </location>
</feature>